<dbReference type="OrthoDB" id="5770300at2"/>
<dbReference type="AlphaFoldDB" id="A0A7Z1AE27"/>
<keyword evidence="3 4" id="KW-0408">Iron</keyword>
<evidence type="ECO:0000256" key="2">
    <source>
        <dbReference type="ARBA" id="ARBA00022723"/>
    </source>
</evidence>
<dbReference type="InterPro" id="IPR036909">
    <property type="entry name" value="Cyt_c-like_dom_sf"/>
</dbReference>
<protein>
    <submittedName>
        <fullName evidence="7">Cytochrome c-553I</fullName>
    </submittedName>
</protein>
<feature type="signal peptide" evidence="5">
    <location>
        <begin position="1"/>
        <end position="26"/>
    </location>
</feature>
<gene>
    <name evidence="7" type="primary">cycB</name>
    <name evidence="7" type="ORF">CODIS_33610</name>
</gene>
<dbReference type="InterPro" id="IPR009056">
    <property type="entry name" value="Cyt_c-like_dom"/>
</dbReference>
<keyword evidence="5" id="KW-0732">Signal</keyword>
<proteinExistence type="predicted"/>
<feature type="domain" description="Cytochrome c" evidence="6">
    <location>
        <begin position="43"/>
        <end position="134"/>
    </location>
</feature>
<comment type="caution">
    <text evidence="7">The sequence shown here is derived from an EMBL/GenBank/DDBJ whole genome shotgun (WGS) entry which is preliminary data.</text>
</comment>
<dbReference type="GO" id="GO:0046872">
    <property type="term" value="F:metal ion binding"/>
    <property type="evidence" value="ECO:0007669"/>
    <property type="project" value="UniProtKB-KW"/>
</dbReference>
<evidence type="ECO:0000256" key="3">
    <source>
        <dbReference type="ARBA" id="ARBA00023004"/>
    </source>
</evidence>
<keyword evidence="2 4" id="KW-0479">Metal-binding</keyword>
<dbReference type="RefSeq" id="WP_083220832.1">
    <property type="nucleotide sequence ID" value="NZ_MARB01000022.1"/>
</dbReference>
<dbReference type="GO" id="GO:0020037">
    <property type="term" value="F:heme binding"/>
    <property type="evidence" value="ECO:0007669"/>
    <property type="project" value="InterPro"/>
</dbReference>
<dbReference type="SUPFAM" id="SSF46626">
    <property type="entry name" value="Cytochrome c"/>
    <property type="match status" value="1"/>
</dbReference>
<evidence type="ECO:0000313" key="8">
    <source>
        <dbReference type="Proteomes" id="UP000094769"/>
    </source>
</evidence>
<name>A0A7Z1AE27_9GAMM</name>
<evidence type="ECO:0000256" key="1">
    <source>
        <dbReference type="ARBA" id="ARBA00022617"/>
    </source>
</evidence>
<keyword evidence="8" id="KW-1185">Reference proteome</keyword>
<organism evidence="7 8">
    <name type="scientific">Candidatus Thiodiazotropha endolucinida</name>
    <dbReference type="NCBI Taxonomy" id="1655433"/>
    <lineage>
        <taxon>Bacteria</taxon>
        <taxon>Pseudomonadati</taxon>
        <taxon>Pseudomonadota</taxon>
        <taxon>Gammaproteobacteria</taxon>
        <taxon>Chromatiales</taxon>
        <taxon>Sedimenticolaceae</taxon>
        <taxon>Candidatus Thiodiazotropha</taxon>
    </lineage>
</organism>
<feature type="chain" id="PRO_5031000740" evidence="5">
    <location>
        <begin position="27"/>
        <end position="156"/>
    </location>
</feature>
<dbReference type="Gene3D" id="1.10.760.10">
    <property type="entry name" value="Cytochrome c-like domain"/>
    <property type="match status" value="1"/>
</dbReference>
<evidence type="ECO:0000256" key="4">
    <source>
        <dbReference type="PROSITE-ProRule" id="PRU00433"/>
    </source>
</evidence>
<dbReference type="EMBL" id="MARB01000022">
    <property type="protein sequence ID" value="ODJ86442.1"/>
    <property type="molecule type" value="Genomic_DNA"/>
</dbReference>
<reference evidence="7 8" key="1">
    <citation type="submission" date="2016-06" db="EMBL/GenBank/DDBJ databases">
        <title>Genome sequence of endosymbiont of Candidatus Endolucinida thiodiazotropha.</title>
        <authorList>
            <person name="Poehlein A."/>
            <person name="Koenig S."/>
            <person name="Heiden S.E."/>
            <person name="Thuermer A."/>
            <person name="Voget S."/>
            <person name="Daniel R."/>
            <person name="Markert S."/>
            <person name="Gros O."/>
            <person name="Schweder T."/>
        </authorList>
    </citation>
    <scope>NUCLEOTIDE SEQUENCE [LARGE SCALE GENOMIC DNA]</scope>
    <source>
        <strain evidence="7 8">COS</strain>
    </source>
</reference>
<dbReference type="Proteomes" id="UP000094769">
    <property type="component" value="Unassembled WGS sequence"/>
</dbReference>
<dbReference type="PROSITE" id="PS51007">
    <property type="entry name" value="CYTC"/>
    <property type="match status" value="1"/>
</dbReference>
<accession>A0A7Z1AE27</accession>
<evidence type="ECO:0000313" key="7">
    <source>
        <dbReference type="EMBL" id="ODJ86442.1"/>
    </source>
</evidence>
<keyword evidence="1 4" id="KW-0349">Heme</keyword>
<dbReference type="GO" id="GO:0009055">
    <property type="term" value="F:electron transfer activity"/>
    <property type="evidence" value="ECO:0007669"/>
    <property type="project" value="InterPro"/>
</dbReference>
<sequence length="156" mass="17247">MQRNKFSKSLLLATIALTYSISGYSAASKADYRDFVPSPEQPYYFEDGKVDFGTYNGFRRYHADCHVCHGPAGMGSSYAPALLESLKVMSYGDFVNAVVTGRVGMNNSVMPSFAKNIDVIKYIADIYAYLKARSDGVIGMNRPAKFPKVKKLIADK</sequence>
<evidence type="ECO:0000256" key="5">
    <source>
        <dbReference type="SAM" id="SignalP"/>
    </source>
</evidence>
<evidence type="ECO:0000259" key="6">
    <source>
        <dbReference type="PROSITE" id="PS51007"/>
    </source>
</evidence>